<dbReference type="AlphaFoldDB" id="A0A1I6UDM2"/>
<organism evidence="2 3">
    <name type="scientific">Saccharopolyspora flava</name>
    <dbReference type="NCBI Taxonomy" id="95161"/>
    <lineage>
        <taxon>Bacteria</taxon>
        <taxon>Bacillati</taxon>
        <taxon>Actinomycetota</taxon>
        <taxon>Actinomycetes</taxon>
        <taxon>Pseudonocardiales</taxon>
        <taxon>Pseudonocardiaceae</taxon>
        <taxon>Saccharopolyspora</taxon>
    </lineage>
</organism>
<evidence type="ECO:0000313" key="2">
    <source>
        <dbReference type="EMBL" id="SFS99478.1"/>
    </source>
</evidence>
<gene>
    <name evidence="2" type="ORF">SAMN05660874_04811</name>
</gene>
<evidence type="ECO:0000313" key="3">
    <source>
        <dbReference type="Proteomes" id="UP000198852"/>
    </source>
</evidence>
<keyword evidence="3" id="KW-1185">Reference proteome</keyword>
<reference evidence="3" key="1">
    <citation type="submission" date="2016-10" db="EMBL/GenBank/DDBJ databases">
        <authorList>
            <person name="Varghese N."/>
            <person name="Submissions S."/>
        </authorList>
    </citation>
    <scope>NUCLEOTIDE SEQUENCE [LARGE SCALE GENOMIC DNA]</scope>
    <source>
        <strain evidence="3">DSM 44771</strain>
    </source>
</reference>
<protein>
    <submittedName>
        <fullName evidence="2">Uncharacterized protein</fullName>
    </submittedName>
</protein>
<feature type="region of interest" description="Disordered" evidence="1">
    <location>
        <begin position="1"/>
        <end position="24"/>
    </location>
</feature>
<name>A0A1I6UDM2_9PSEU</name>
<dbReference type="Proteomes" id="UP000198852">
    <property type="component" value="Unassembled WGS sequence"/>
</dbReference>
<accession>A0A1I6UDM2</accession>
<feature type="region of interest" description="Disordered" evidence="1">
    <location>
        <begin position="100"/>
        <end position="128"/>
    </location>
</feature>
<evidence type="ECO:0000256" key="1">
    <source>
        <dbReference type="SAM" id="MobiDB-lite"/>
    </source>
</evidence>
<sequence length="128" mass="14530">MRCRGYPRPREHDQVSPSDGNLDQAEAEKEIQRFTGRNLRIRPGCRVHRVKFTTESGVQQPTTVCGQLISRSPLFTCEAVELRADCKRCRRLCATRDPWSDVEFPEDQDGQMALFEPPEANPGVGVSR</sequence>
<dbReference type="EMBL" id="FOZX01000010">
    <property type="protein sequence ID" value="SFS99478.1"/>
    <property type="molecule type" value="Genomic_DNA"/>
</dbReference>
<proteinExistence type="predicted"/>